<dbReference type="Proteomes" id="UP000290932">
    <property type="component" value="Unassembled WGS sequence"/>
</dbReference>
<keyword evidence="5 11" id="KW-0812">Transmembrane</keyword>
<dbReference type="Pfam" id="PF01032">
    <property type="entry name" value="FecCD"/>
    <property type="match status" value="1"/>
</dbReference>
<organism evidence="12 13">
    <name type="scientific">Methanoculleus taiwanensis</name>
    <dbReference type="NCBI Taxonomy" id="1550565"/>
    <lineage>
        <taxon>Archaea</taxon>
        <taxon>Methanobacteriati</taxon>
        <taxon>Methanobacteriota</taxon>
        <taxon>Stenosarchaea group</taxon>
        <taxon>Methanomicrobia</taxon>
        <taxon>Methanomicrobiales</taxon>
        <taxon>Methanomicrobiaceae</taxon>
        <taxon>Methanoculleus</taxon>
    </lineage>
</organism>
<evidence type="ECO:0000256" key="5">
    <source>
        <dbReference type="ARBA" id="ARBA00022692"/>
    </source>
</evidence>
<dbReference type="AlphaFoldDB" id="A0A498H0D8"/>
<dbReference type="EMBL" id="LHQS01000002">
    <property type="protein sequence ID" value="RXE56262.1"/>
    <property type="molecule type" value="Genomic_DNA"/>
</dbReference>
<feature type="transmembrane region" description="Helical" evidence="11">
    <location>
        <begin position="258"/>
        <end position="282"/>
    </location>
</feature>
<dbReference type="GO" id="GO:0022857">
    <property type="term" value="F:transmembrane transporter activity"/>
    <property type="evidence" value="ECO:0007669"/>
    <property type="project" value="InterPro"/>
</dbReference>
<feature type="transmembrane region" description="Helical" evidence="11">
    <location>
        <begin position="79"/>
        <end position="100"/>
    </location>
</feature>
<dbReference type="PANTHER" id="PTHR30472:SF25">
    <property type="entry name" value="ABC TRANSPORTER PERMEASE PROTEIN MJ0876-RELATED"/>
    <property type="match status" value="1"/>
</dbReference>
<dbReference type="GO" id="GO:0033214">
    <property type="term" value="P:siderophore-iron import into cell"/>
    <property type="evidence" value="ECO:0007669"/>
    <property type="project" value="TreeGrafter"/>
</dbReference>
<evidence type="ECO:0000256" key="7">
    <source>
        <dbReference type="ARBA" id="ARBA00023136"/>
    </source>
</evidence>
<dbReference type="OrthoDB" id="27848at2157"/>
<comment type="function">
    <text evidence="8">Required for corrinoid utilization. Probably part of the ABC transporter complex BtuCDF involved in cobalamin (vitamin B12) import. Probably involved in the translocation of the substrate across the membrane.</text>
</comment>
<feature type="transmembrane region" description="Helical" evidence="11">
    <location>
        <begin position="21"/>
        <end position="41"/>
    </location>
</feature>
<evidence type="ECO:0000256" key="11">
    <source>
        <dbReference type="SAM" id="Phobius"/>
    </source>
</evidence>
<evidence type="ECO:0000256" key="9">
    <source>
        <dbReference type="ARBA" id="ARBA00064420"/>
    </source>
</evidence>
<feature type="transmembrane region" description="Helical" evidence="11">
    <location>
        <begin position="107"/>
        <end position="128"/>
    </location>
</feature>
<comment type="caution">
    <text evidence="12">The sequence shown here is derived from an EMBL/GenBank/DDBJ whole genome shotgun (WGS) entry which is preliminary data.</text>
</comment>
<keyword evidence="13" id="KW-1185">Reference proteome</keyword>
<comment type="similarity">
    <text evidence="2">Belongs to the binding-protein-dependent transport system permease family. FecCD subfamily.</text>
</comment>
<keyword evidence="4" id="KW-1003">Cell membrane</keyword>
<comment type="subunit">
    <text evidence="9">The complex is composed of two ATP-binding proteins (BtuD), two transmembrane proteins (BtuC) and a solute-binding protein (BtuF).</text>
</comment>
<dbReference type="SUPFAM" id="SSF81345">
    <property type="entry name" value="ABC transporter involved in vitamin B12 uptake, BtuC"/>
    <property type="match status" value="1"/>
</dbReference>
<dbReference type="RefSeq" id="WP_128694020.1">
    <property type="nucleotide sequence ID" value="NZ_LHQS01000002.1"/>
</dbReference>
<dbReference type="InterPro" id="IPR037294">
    <property type="entry name" value="ABC_BtuC-like"/>
</dbReference>
<feature type="transmembrane region" description="Helical" evidence="11">
    <location>
        <begin position="207"/>
        <end position="228"/>
    </location>
</feature>
<keyword evidence="6 11" id="KW-1133">Transmembrane helix</keyword>
<dbReference type="CDD" id="cd06550">
    <property type="entry name" value="TM_ABC_iron-siderophores_like"/>
    <property type="match status" value="1"/>
</dbReference>
<evidence type="ECO:0000256" key="6">
    <source>
        <dbReference type="ARBA" id="ARBA00022989"/>
    </source>
</evidence>
<feature type="transmembrane region" description="Helical" evidence="11">
    <location>
        <begin position="167"/>
        <end position="187"/>
    </location>
</feature>
<sequence>MHETELARLRTHYTGYIRRKWILVGSCLILLLALAGIAANIGSYDLSVVEVYSIIARGLFSEPTTAEECAIMVNRLPRIVFAMIAGFGLAVAGTVMQAILRNPLASPFTLGIASAAGFGASLAIILGAGIGAGIYLVIGNAFLFTLLASAAVFGLASIRGLSPGSVIMAGIAISYLFSAVTSFIQYFSDADNLQQVVFWMLGSLDKANWDIITATSVILLITLPYLFWKAIDMNVMGAGDESAKSMGVNVKRVRLTSLGLTSLITAGIICFTGTIGFIGLVAPHITRMLVGGDHRFLLPASGLLGALLLLAADTAARTVLPGQVLPVGVMTAFFGVPFFLYLFVRRGSGDW</sequence>
<evidence type="ECO:0000256" key="2">
    <source>
        <dbReference type="ARBA" id="ARBA00007935"/>
    </source>
</evidence>
<gene>
    <name evidence="12" type="ORF">ABH15_08995</name>
</gene>
<name>A0A498H0D8_9EURY</name>
<evidence type="ECO:0000256" key="1">
    <source>
        <dbReference type="ARBA" id="ARBA00004651"/>
    </source>
</evidence>
<reference evidence="12 13" key="1">
    <citation type="journal article" date="2015" name="Int. J. Syst. Evol. Microbiol.">
        <title>Methanoculleus taiwanensis sp. nov., a methanogen isolated from deep marine sediment at the deformation front area near Taiwan.</title>
        <authorList>
            <person name="Weng C.Y."/>
            <person name="Chen S.C."/>
            <person name="Lai M.C."/>
            <person name="Wu S.Y."/>
            <person name="Lin S."/>
            <person name="Yang T.F."/>
            <person name="Chen P.C."/>
        </authorList>
    </citation>
    <scope>NUCLEOTIDE SEQUENCE [LARGE SCALE GENOMIC DNA]</scope>
    <source>
        <strain evidence="12 13">CYW4</strain>
    </source>
</reference>
<dbReference type="GO" id="GO:0005886">
    <property type="term" value="C:plasma membrane"/>
    <property type="evidence" value="ECO:0007669"/>
    <property type="project" value="UniProtKB-SubCell"/>
</dbReference>
<evidence type="ECO:0000256" key="3">
    <source>
        <dbReference type="ARBA" id="ARBA00022448"/>
    </source>
</evidence>
<keyword evidence="3" id="KW-0813">Transport</keyword>
<dbReference type="FunFam" id="1.10.3470.10:FF:000001">
    <property type="entry name" value="Vitamin B12 ABC transporter permease BtuC"/>
    <property type="match status" value="1"/>
</dbReference>
<proteinExistence type="inferred from homology"/>
<keyword evidence="7 11" id="KW-0472">Membrane</keyword>
<dbReference type="PANTHER" id="PTHR30472">
    <property type="entry name" value="FERRIC ENTEROBACTIN TRANSPORT SYSTEM PERMEASE PROTEIN"/>
    <property type="match status" value="1"/>
</dbReference>
<evidence type="ECO:0000313" key="13">
    <source>
        <dbReference type="Proteomes" id="UP000290932"/>
    </source>
</evidence>
<dbReference type="Gene3D" id="1.10.3470.10">
    <property type="entry name" value="ABC transporter involved in vitamin B12 uptake, BtuC"/>
    <property type="match status" value="1"/>
</dbReference>
<protein>
    <recommendedName>
        <fullName evidence="10">Cobalamin import system permease protein BtuC</fullName>
    </recommendedName>
</protein>
<evidence type="ECO:0000256" key="8">
    <source>
        <dbReference type="ARBA" id="ARBA00053891"/>
    </source>
</evidence>
<evidence type="ECO:0000256" key="4">
    <source>
        <dbReference type="ARBA" id="ARBA00022475"/>
    </source>
</evidence>
<comment type="subcellular location">
    <subcellularLocation>
        <location evidence="1">Cell membrane</location>
        <topology evidence="1">Multi-pass membrane protein</topology>
    </subcellularLocation>
</comment>
<evidence type="ECO:0000313" key="12">
    <source>
        <dbReference type="EMBL" id="RXE56262.1"/>
    </source>
</evidence>
<feature type="transmembrane region" description="Helical" evidence="11">
    <location>
        <begin position="134"/>
        <end position="155"/>
    </location>
</feature>
<dbReference type="InterPro" id="IPR000522">
    <property type="entry name" value="ABC_transptr_permease_BtuC"/>
</dbReference>
<feature type="transmembrane region" description="Helical" evidence="11">
    <location>
        <begin position="324"/>
        <end position="344"/>
    </location>
</feature>
<feature type="transmembrane region" description="Helical" evidence="11">
    <location>
        <begin position="294"/>
        <end position="312"/>
    </location>
</feature>
<accession>A0A498H0D8</accession>
<evidence type="ECO:0000256" key="10">
    <source>
        <dbReference type="ARBA" id="ARBA00071366"/>
    </source>
</evidence>